<evidence type="ECO:0000256" key="1">
    <source>
        <dbReference type="SAM" id="SignalP"/>
    </source>
</evidence>
<reference evidence="3 4" key="2">
    <citation type="submission" date="2018-05" db="EMBL/GenBank/DDBJ databases">
        <authorList>
            <person name="Lanie J.A."/>
            <person name="Ng W.-L."/>
            <person name="Kazmierczak K.M."/>
            <person name="Andrzejewski T.M."/>
            <person name="Davidsen T.M."/>
            <person name="Wayne K.J."/>
            <person name="Tettelin H."/>
            <person name="Glass J.I."/>
            <person name="Rusch D."/>
            <person name="Podicherti R."/>
            <person name="Tsui H.-C.T."/>
            <person name="Winkler M.E."/>
        </authorList>
    </citation>
    <scope>NUCLEOTIDE SEQUENCE [LARGE SCALE GENOMIC DNA]</scope>
    <source>
        <strain evidence="3 4">C305</strain>
    </source>
</reference>
<dbReference type="InterPro" id="IPR023346">
    <property type="entry name" value="Lysozyme-like_dom_sf"/>
</dbReference>
<dbReference type="EMBL" id="QFRJ01000003">
    <property type="protein sequence ID" value="PWH86139.1"/>
    <property type="molecule type" value="Genomic_DNA"/>
</dbReference>
<evidence type="ECO:0000313" key="4">
    <source>
        <dbReference type="Proteomes" id="UP000245370"/>
    </source>
</evidence>
<organism evidence="3 4">
    <name type="scientific">Brumimicrobium oceani</name>
    <dbReference type="NCBI Taxonomy" id="2100725"/>
    <lineage>
        <taxon>Bacteria</taxon>
        <taxon>Pseudomonadati</taxon>
        <taxon>Bacteroidota</taxon>
        <taxon>Flavobacteriia</taxon>
        <taxon>Flavobacteriales</taxon>
        <taxon>Crocinitomicaceae</taxon>
        <taxon>Brumimicrobium</taxon>
    </lineage>
</organism>
<keyword evidence="4" id="KW-1185">Reference proteome</keyword>
<comment type="caution">
    <text evidence="3">The sequence shown here is derived from an EMBL/GenBank/DDBJ whole genome shotgun (WGS) entry which is preliminary data.</text>
</comment>
<feature type="domain" description="Transglycosylase SLT" evidence="2">
    <location>
        <begin position="157"/>
        <end position="226"/>
    </location>
</feature>
<feature type="chain" id="PRO_5015527361" description="Transglycosylase SLT domain-containing protein" evidence="1">
    <location>
        <begin position="20"/>
        <end position="317"/>
    </location>
</feature>
<dbReference type="RefSeq" id="WP_109358948.1">
    <property type="nucleotide sequence ID" value="NZ_QFRJ01000003.1"/>
</dbReference>
<dbReference type="Proteomes" id="UP000245370">
    <property type="component" value="Unassembled WGS sequence"/>
</dbReference>
<proteinExistence type="predicted"/>
<dbReference type="AlphaFoldDB" id="A0A2U2XEA8"/>
<feature type="signal peptide" evidence="1">
    <location>
        <begin position="1"/>
        <end position="19"/>
    </location>
</feature>
<sequence>MIRNTIIALTCCFVGFVYAHENDSLPNTPSSSVPKVNFVESRILNDTVNLLYVNNLQLFQQEWDHLAHPVFWKTIMKLSPDSCVINIGATRQIIEAKSVASWDEKSDEQKDSYRDSIRTSLGLNSTDKVYMTTGKRDFYTFDNVLPTISKGVEVFKQQDVDPWYAQAILMIESPGRLAKSNVGAYGSFQLMAAVARSQGLTVNRYVDDRKDFVKSAIGASSLIANVCIPEAKVILDRHNISYHENDLWFRLFVLHIYHAGAGNVAGVINKISPSKGGMELIQTMWITENGRFRNSSQNYSQLALAAMLIFEEMLWDC</sequence>
<accession>A0A2U2XEA8</accession>
<evidence type="ECO:0000259" key="2">
    <source>
        <dbReference type="Pfam" id="PF01464"/>
    </source>
</evidence>
<dbReference type="OrthoDB" id="1466292at2"/>
<keyword evidence="1" id="KW-0732">Signal</keyword>
<dbReference type="SUPFAM" id="SSF53955">
    <property type="entry name" value="Lysozyme-like"/>
    <property type="match status" value="1"/>
</dbReference>
<evidence type="ECO:0000313" key="3">
    <source>
        <dbReference type="EMBL" id="PWH86139.1"/>
    </source>
</evidence>
<protein>
    <recommendedName>
        <fullName evidence="2">Transglycosylase SLT domain-containing protein</fullName>
    </recommendedName>
</protein>
<reference evidence="3 4" key="1">
    <citation type="submission" date="2018-05" db="EMBL/GenBank/DDBJ databases">
        <title>Brumimicrobium oceani sp. nov., isolated from coastal sediment.</title>
        <authorList>
            <person name="Kou Y."/>
        </authorList>
    </citation>
    <scope>NUCLEOTIDE SEQUENCE [LARGE SCALE GENOMIC DNA]</scope>
    <source>
        <strain evidence="3 4">C305</strain>
    </source>
</reference>
<dbReference type="Pfam" id="PF01464">
    <property type="entry name" value="SLT"/>
    <property type="match status" value="1"/>
</dbReference>
<dbReference type="Gene3D" id="1.10.530.10">
    <property type="match status" value="1"/>
</dbReference>
<name>A0A2U2XEA8_9FLAO</name>
<gene>
    <name evidence="3" type="ORF">DIT68_06180</name>
</gene>
<dbReference type="InterPro" id="IPR008258">
    <property type="entry name" value="Transglycosylase_SLT_dom_1"/>
</dbReference>